<accession>A0A2M9B5H2</accession>
<feature type="domain" description="Macroglobulin" evidence="2">
    <location>
        <begin position="57"/>
        <end position="139"/>
    </location>
</feature>
<feature type="signal peptide" evidence="1">
    <location>
        <begin position="1"/>
        <end position="34"/>
    </location>
</feature>
<reference evidence="3 4" key="1">
    <citation type="submission" date="2017-11" db="EMBL/GenBank/DDBJ databases">
        <title>Genomic Encyclopedia of Archaeal and Bacterial Type Strains, Phase II (KMG-II): From Individual Species to Whole Genera.</title>
        <authorList>
            <person name="Goeker M."/>
        </authorList>
    </citation>
    <scope>NUCLEOTIDE SEQUENCE [LARGE SCALE GENOMIC DNA]</scope>
    <source>
        <strain evidence="3 4">DSM 11115</strain>
    </source>
</reference>
<sequence>MTFDRILILMPLQSRYVLLSLCSLLLGLARPAAAQTDSLPGITGPLARYRAQHLTEKLFLHLDRHLYLTGETMWFKVYAVDGTRQRPLPMSTVAYVEVLDESRQPVLQGKVALQQATGQGSFQLPGTLPSGTYTVRAYTNWMKNFSPDFYFHSSVTIVNTFLASGAVPSQDSASYDVQFFPEGGNLVQGLTSRVGFKITDKSGRSVAAQGRVQDGTGRNVASFSTLKFGLGSFELTPAAAGNAYTATVVLPNKRVLTRRLPAVQEQGYVLRLDASSPDQLSVVVQARGGAGNGPVYLLAHARQQLAFSAGAPLTGGQAVFRLSRGTLPAGITHFTVFNAQSQPVAERLYFQAPEALTIQASADKPRYGTREKVSLQVATAAGSRPMPASLSMAVYRLDSLTAATPAGINGYLWLAADLKGVIENPDYYFAPGPEVALAADNLMLTQGWSRFRWDEVQTGHPPVLEFAPELNGQLVRGRILRNGSNQPAPGILAYLASPSRIVQLQAARSGPDGGVVFEVPSLTGLHDVVLQTNTQQDSTYHFELLDPYSARFAALPRRPFAAPVQRRAEFAQRHQQAQIQATYFRKFNSLYATRATDSTAFYGKADEQYRLDDFTRFKVMEEVLREYVPGVTVRLRKDGFHFIVTDRQRGVLLEESPLVLLDGVPVFNANRIMALDPLKVQKLEVVDSRFFQGPALYNGIVSFTTYGGDLAGFQPDAKALLQEYEGVQRQREFYAPRYDTPQARQSRLPDQRHLLYWNPAVTTTGGGSTPLEFYTGDQPGRYRVVVQGLSGAGQAGSQTITLEVKPAL</sequence>
<evidence type="ECO:0000259" key="2">
    <source>
        <dbReference type="Pfam" id="PF01835"/>
    </source>
</evidence>
<gene>
    <name evidence="3" type="ORF">CLV45_3849</name>
</gene>
<keyword evidence="1" id="KW-0732">Signal</keyword>
<organism evidence="3 4">
    <name type="scientific">Hymenobacter chitinivorans DSM 11115</name>
    <dbReference type="NCBI Taxonomy" id="1121954"/>
    <lineage>
        <taxon>Bacteria</taxon>
        <taxon>Pseudomonadati</taxon>
        <taxon>Bacteroidota</taxon>
        <taxon>Cytophagia</taxon>
        <taxon>Cytophagales</taxon>
        <taxon>Hymenobacteraceae</taxon>
        <taxon>Hymenobacter</taxon>
    </lineage>
</organism>
<dbReference type="GO" id="GO:0004866">
    <property type="term" value="F:endopeptidase inhibitor activity"/>
    <property type="evidence" value="ECO:0007669"/>
    <property type="project" value="InterPro"/>
</dbReference>
<keyword evidence="4" id="KW-1185">Reference proteome</keyword>
<name>A0A2M9B5H2_9BACT</name>
<dbReference type="Proteomes" id="UP000228535">
    <property type="component" value="Unassembled WGS sequence"/>
</dbReference>
<dbReference type="Gene3D" id="2.60.40.1930">
    <property type="match status" value="1"/>
</dbReference>
<dbReference type="AlphaFoldDB" id="A0A2M9B5H2"/>
<protein>
    <recommendedName>
        <fullName evidence="2">Macroglobulin domain-containing protein</fullName>
    </recommendedName>
</protein>
<evidence type="ECO:0000313" key="3">
    <source>
        <dbReference type="EMBL" id="PJJ53191.1"/>
    </source>
</evidence>
<feature type="chain" id="PRO_5014650593" description="Macroglobulin domain-containing protein" evidence="1">
    <location>
        <begin position="35"/>
        <end position="808"/>
    </location>
</feature>
<evidence type="ECO:0000313" key="4">
    <source>
        <dbReference type="Proteomes" id="UP000228535"/>
    </source>
</evidence>
<dbReference type="EMBL" id="PGFA01000003">
    <property type="protein sequence ID" value="PJJ53191.1"/>
    <property type="molecule type" value="Genomic_DNA"/>
</dbReference>
<proteinExistence type="predicted"/>
<dbReference type="InterPro" id="IPR002890">
    <property type="entry name" value="MG2"/>
</dbReference>
<evidence type="ECO:0000256" key="1">
    <source>
        <dbReference type="SAM" id="SignalP"/>
    </source>
</evidence>
<comment type="caution">
    <text evidence="3">The sequence shown here is derived from an EMBL/GenBank/DDBJ whole genome shotgun (WGS) entry which is preliminary data.</text>
</comment>
<dbReference type="Pfam" id="PF01835">
    <property type="entry name" value="MG2"/>
    <property type="match status" value="1"/>
</dbReference>